<dbReference type="Proteomes" id="UP000626092">
    <property type="component" value="Unassembled WGS sequence"/>
</dbReference>
<proteinExistence type="predicted"/>
<feature type="region of interest" description="Disordered" evidence="1">
    <location>
        <begin position="158"/>
        <end position="239"/>
    </location>
</feature>
<dbReference type="EMBL" id="WJXA01000012">
    <property type="protein sequence ID" value="KAF7125064.1"/>
    <property type="molecule type" value="Genomic_DNA"/>
</dbReference>
<accession>A0A834G8S7</accession>
<protein>
    <submittedName>
        <fullName evidence="2">Uncharacterized protein</fullName>
    </submittedName>
</protein>
<gene>
    <name evidence="2" type="ORF">RHSIM_Rhsim12G0073400</name>
</gene>
<organism evidence="2 3">
    <name type="scientific">Rhododendron simsii</name>
    <name type="common">Sims's rhododendron</name>
    <dbReference type="NCBI Taxonomy" id="118357"/>
    <lineage>
        <taxon>Eukaryota</taxon>
        <taxon>Viridiplantae</taxon>
        <taxon>Streptophyta</taxon>
        <taxon>Embryophyta</taxon>
        <taxon>Tracheophyta</taxon>
        <taxon>Spermatophyta</taxon>
        <taxon>Magnoliopsida</taxon>
        <taxon>eudicotyledons</taxon>
        <taxon>Gunneridae</taxon>
        <taxon>Pentapetalae</taxon>
        <taxon>asterids</taxon>
        <taxon>Ericales</taxon>
        <taxon>Ericaceae</taxon>
        <taxon>Ericoideae</taxon>
        <taxon>Rhodoreae</taxon>
        <taxon>Rhododendron</taxon>
    </lineage>
</organism>
<feature type="compositionally biased region" description="Acidic residues" evidence="1">
    <location>
        <begin position="191"/>
        <end position="219"/>
    </location>
</feature>
<dbReference type="OrthoDB" id="1746575at2759"/>
<keyword evidence="3" id="KW-1185">Reference proteome</keyword>
<feature type="compositionally biased region" description="Basic and acidic residues" evidence="1">
    <location>
        <begin position="158"/>
        <end position="174"/>
    </location>
</feature>
<name>A0A834G8S7_RHOSS</name>
<reference evidence="2" key="1">
    <citation type="submission" date="2019-11" db="EMBL/GenBank/DDBJ databases">
        <authorList>
            <person name="Liu Y."/>
            <person name="Hou J."/>
            <person name="Li T.-Q."/>
            <person name="Guan C.-H."/>
            <person name="Wu X."/>
            <person name="Wu H.-Z."/>
            <person name="Ling F."/>
            <person name="Zhang R."/>
            <person name="Shi X.-G."/>
            <person name="Ren J.-P."/>
            <person name="Chen E.-F."/>
            <person name="Sun J.-M."/>
        </authorList>
    </citation>
    <scope>NUCLEOTIDE SEQUENCE</scope>
    <source>
        <strain evidence="2">Adult_tree_wgs_1</strain>
        <tissue evidence="2">Leaves</tissue>
    </source>
</reference>
<dbReference type="AlphaFoldDB" id="A0A834G8S7"/>
<comment type="caution">
    <text evidence="2">The sequence shown here is derived from an EMBL/GenBank/DDBJ whole genome shotgun (WGS) entry which is preliminary data.</text>
</comment>
<evidence type="ECO:0000313" key="3">
    <source>
        <dbReference type="Proteomes" id="UP000626092"/>
    </source>
</evidence>
<sequence>MLDKSMTLTRAQGLKFGSVPVPTSCEDEHVKHIRSLFLEKGKKLTRRLTVKIMDEVFEQKTTGKKFKTDYILFALCCFLCPMTKDEAGPKLFPCVMDLHAIPNYAWPQFVLDWLERIRKEENLELLDPTLSQFPQPCLRHPVEQIKKMDDILMEALENKTSRYHESTSDVKNKPSGEQTESDLSDGRSESDESDGGEEDDPSHEGEEGDPNDGGEENEGNEMCRKGFQTQGCGTYVSFP</sequence>
<evidence type="ECO:0000313" key="2">
    <source>
        <dbReference type="EMBL" id="KAF7125064.1"/>
    </source>
</evidence>
<evidence type="ECO:0000256" key="1">
    <source>
        <dbReference type="SAM" id="MobiDB-lite"/>
    </source>
</evidence>